<keyword evidence="3" id="KW-1185">Reference proteome</keyword>
<dbReference type="PANTHER" id="PTHR48098:SF3">
    <property type="entry name" value="IRON(III) ENTEROBACTIN ESTERASE"/>
    <property type="match status" value="1"/>
</dbReference>
<gene>
    <name evidence="2" type="ORF">FHS79_002448</name>
</gene>
<reference evidence="2 3" key="1">
    <citation type="submission" date="2020-08" db="EMBL/GenBank/DDBJ databases">
        <title>Genomic Encyclopedia of Type Strains, Phase IV (KMG-IV): sequencing the most valuable type-strain genomes for metagenomic binning, comparative biology and taxonomic classification.</title>
        <authorList>
            <person name="Goeker M."/>
        </authorList>
    </citation>
    <scope>NUCLEOTIDE SEQUENCE [LARGE SCALE GENOMIC DNA]</scope>
    <source>
        <strain evidence="2 3">DSM 102189</strain>
    </source>
</reference>
<dbReference type="SUPFAM" id="SSF53474">
    <property type="entry name" value="alpha/beta-Hydrolases"/>
    <property type="match status" value="1"/>
</dbReference>
<feature type="signal peptide" evidence="1">
    <location>
        <begin position="1"/>
        <end position="18"/>
    </location>
</feature>
<dbReference type="InterPro" id="IPR029058">
    <property type="entry name" value="AB_hydrolase_fold"/>
</dbReference>
<accession>A0A841LBB2</accession>
<sequence length="568" mass="64121">MLRMGALIALMLAAPAMAAQVRVTLGPGQPQRDYDGRVLVVLTKDGASEPRFQANRSNTSAQVFGVDAQAMRAGQAVSLGDEVTGYPLETMREIPKGRYFVQAILHKYDTYKLANGKTVKLPAARGAGQNWRKEPGNLVSAVKEIEFDSASADTIDLVLDKVLPEIAPPVDTEFVRRFSFRSPSLSKFWGRDTFLNAYVLVPKDFDRHPQARYPVMINHGHFPEGFSGIRATPPAADLVCEPSARFNDSCYNRVEQQEAHGFYKTWTSADFPRFLVVEIDHSNPYFDDSYAVNSANLGPYGDAIQYEFIPALEKKFRGIGAGWARFTYGGSTGGWEALAVQVFYPDEYNGAFAACPDTIDFRQTKVVNIYDDDNAFWMQGPFGRVPRFVNRNYLGHVNWTNEMENRYERVIGSKSRSGGQWDIWDAVYSPMGDDGYPRPIWDKTTGVIDKAVAAHWRENYDLRHILQRDWVKLAPKLQGKIHIHVGDMDNFYLNNAVYLMEDFLTKADPPYEGEVTYGDRAEHCWNGDPTLPNAITRLRYNTMYVPKILDRMAKTAPAGADMTSWRYP</sequence>
<dbReference type="EMBL" id="JACIIV010000017">
    <property type="protein sequence ID" value="MBB6228263.1"/>
    <property type="molecule type" value="Genomic_DNA"/>
</dbReference>
<dbReference type="Gene3D" id="3.40.50.1820">
    <property type="entry name" value="alpha/beta hydrolase"/>
    <property type="match status" value="1"/>
</dbReference>
<feature type="chain" id="PRO_5032991645" description="Esterase" evidence="1">
    <location>
        <begin position="19"/>
        <end position="568"/>
    </location>
</feature>
<organism evidence="2 3">
    <name type="scientific">Polymorphobacter multimanifer</name>
    <dbReference type="NCBI Taxonomy" id="1070431"/>
    <lineage>
        <taxon>Bacteria</taxon>
        <taxon>Pseudomonadati</taxon>
        <taxon>Pseudomonadota</taxon>
        <taxon>Alphaproteobacteria</taxon>
        <taxon>Sphingomonadales</taxon>
        <taxon>Sphingosinicellaceae</taxon>
        <taxon>Polymorphobacter</taxon>
    </lineage>
</organism>
<keyword evidence="1" id="KW-0732">Signal</keyword>
<evidence type="ECO:0008006" key="4">
    <source>
        <dbReference type="Google" id="ProtNLM"/>
    </source>
</evidence>
<comment type="caution">
    <text evidence="2">The sequence shown here is derived from an EMBL/GenBank/DDBJ whole genome shotgun (WGS) entry which is preliminary data.</text>
</comment>
<dbReference type="InterPro" id="IPR050583">
    <property type="entry name" value="Mycobacterial_A85_antigen"/>
</dbReference>
<proteinExistence type="predicted"/>
<dbReference type="PANTHER" id="PTHR48098">
    <property type="entry name" value="ENTEROCHELIN ESTERASE-RELATED"/>
    <property type="match status" value="1"/>
</dbReference>
<evidence type="ECO:0000313" key="2">
    <source>
        <dbReference type="EMBL" id="MBB6228263.1"/>
    </source>
</evidence>
<evidence type="ECO:0000313" key="3">
    <source>
        <dbReference type="Proteomes" id="UP000538147"/>
    </source>
</evidence>
<dbReference type="Proteomes" id="UP000538147">
    <property type="component" value="Unassembled WGS sequence"/>
</dbReference>
<evidence type="ECO:0000256" key="1">
    <source>
        <dbReference type="SAM" id="SignalP"/>
    </source>
</evidence>
<protein>
    <recommendedName>
        <fullName evidence="4">Esterase</fullName>
    </recommendedName>
</protein>
<dbReference type="AlphaFoldDB" id="A0A841LBB2"/>
<dbReference type="RefSeq" id="WP_184200410.1">
    <property type="nucleotide sequence ID" value="NZ_BMOX01000066.1"/>
</dbReference>
<name>A0A841LBB2_9SPHN</name>